<dbReference type="InterPro" id="IPR000600">
    <property type="entry name" value="ROK"/>
</dbReference>
<dbReference type="AlphaFoldDB" id="A0A852WUW6"/>
<gene>
    <name evidence="2" type="ORF">BJY17_002105</name>
</gene>
<proteinExistence type="inferred from homology"/>
<dbReference type="EMBL" id="JACCFI010000001">
    <property type="protein sequence ID" value="NYG21358.1"/>
    <property type="molecule type" value="Genomic_DNA"/>
</dbReference>
<keyword evidence="2" id="KW-0808">Transferase</keyword>
<keyword evidence="2" id="KW-0418">Kinase</keyword>
<accession>A0A852WUW6</accession>
<dbReference type="SUPFAM" id="SSF53067">
    <property type="entry name" value="Actin-like ATPase domain"/>
    <property type="match status" value="1"/>
</dbReference>
<organism evidence="2 3">
    <name type="scientific">Agromyces hippuratus</name>
    <dbReference type="NCBI Taxonomy" id="286438"/>
    <lineage>
        <taxon>Bacteria</taxon>
        <taxon>Bacillati</taxon>
        <taxon>Actinomycetota</taxon>
        <taxon>Actinomycetes</taxon>
        <taxon>Micrococcales</taxon>
        <taxon>Microbacteriaceae</taxon>
        <taxon>Agromyces</taxon>
    </lineage>
</organism>
<dbReference type="Pfam" id="PF00480">
    <property type="entry name" value="ROK"/>
    <property type="match status" value="1"/>
</dbReference>
<dbReference type="PANTHER" id="PTHR18964:SF169">
    <property type="entry name" value="N-ACETYLMANNOSAMINE KINASE"/>
    <property type="match status" value="1"/>
</dbReference>
<protein>
    <submittedName>
        <fullName evidence="2">Glucokinase</fullName>
        <ecNumber evidence="2">2.7.1.2</ecNumber>
    </submittedName>
</protein>
<evidence type="ECO:0000313" key="3">
    <source>
        <dbReference type="Proteomes" id="UP000549066"/>
    </source>
</evidence>
<evidence type="ECO:0000313" key="2">
    <source>
        <dbReference type="EMBL" id="NYG21358.1"/>
    </source>
</evidence>
<dbReference type="Gene3D" id="3.30.420.40">
    <property type="match status" value="2"/>
</dbReference>
<sequence length="311" mass="29734">MRAAIGVDLGGTKTAAGLVGTGGAVFDRAWAPTPATLGPGAVLDTVVQLVRALLDRAGTDVVVSGCGVGSAGVIDAASGAVASATDSLPGWTGTPVRDVLAAELGMPVAVVNDVHAHALGEALHGAGAGAPTVLMIAAGTGVGGALVVDGRVHAGRRGVSGHFGHVPSIEAAGRPCTCGGAGHLEAVASGPAMCAVYRELSGDDSVADGREVVRRAGAGDVHAAASVALAGRALGGTIGGLVNAFDPDVVIVGGGLAAAGESWWTALHDAAGAERMSLLADTPIVAAALGADAAIVGAAALVTPSSTEDPA</sequence>
<dbReference type="RefSeq" id="WP_179551319.1">
    <property type="nucleotide sequence ID" value="NZ_JACCFI010000001.1"/>
</dbReference>
<keyword evidence="3" id="KW-1185">Reference proteome</keyword>
<dbReference type="GO" id="GO:0004340">
    <property type="term" value="F:glucokinase activity"/>
    <property type="evidence" value="ECO:0007669"/>
    <property type="project" value="UniProtKB-EC"/>
</dbReference>
<evidence type="ECO:0000256" key="1">
    <source>
        <dbReference type="ARBA" id="ARBA00006479"/>
    </source>
</evidence>
<comment type="similarity">
    <text evidence="1">Belongs to the ROK (NagC/XylR) family.</text>
</comment>
<comment type="caution">
    <text evidence="2">The sequence shown here is derived from an EMBL/GenBank/DDBJ whole genome shotgun (WGS) entry which is preliminary data.</text>
</comment>
<reference evidence="2 3" key="1">
    <citation type="submission" date="2020-07" db="EMBL/GenBank/DDBJ databases">
        <title>Sequencing the genomes of 1000 actinobacteria strains.</title>
        <authorList>
            <person name="Klenk H.-P."/>
        </authorList>
    </citation>
    <scope>NUCLEOTIDE SEQUENCE [LARGE SCALE GENOMIC DNA]</scope>
    <source>
        <strain evidence="2 3">DSM 8598</strain>
    </source>
</reference>
<dbReference type="Proteomes" id="UP000549066">
    <property type="component" value="Unassembled WGS sequence"/>
</dbReference>
<dbReference type="PANTHER" id="PTHR18964">
    <property type="entry name" value="ROK (REPRESSOR, ORF, KINASE) FAMILY"/>
    <property type="match status" value="1"/>
</dbReference>
<dbReference type="EC" id="2.7.1.2" evidence="2"/>
<name>A0A852WUW6_9MICO</name>
<dbReference type="InterPro" id="IPR043129">
    <property type="entry name" value="ATPase_NBD"/>
</dbReference>